<dbReference type="Proteomes" id="UP000019760">
    <property type="component" value="Unassembled WGS sequence"/>
</dbReference>
<gene>
    <name evidence="1" type="ORF">Amme_172_012</name>
</gene>
<reference evidence="2" key="1">
    <citation type="journal article" date="2014" name="FEMS Microbiol. Lett.">
        <title>Draft Genomic DNA Sequence of the Facultatively Methylotrophic Bacterium Acidomonas methanolica type strain MB58.</title>
        <authorList>
            <person name="Higashiura N."/>
            <person name="Hadano H."/>
            <person name="Hirakawa H."/>
            <person name="Matsutani M."/>
            <person name="Takabe S."/>
            <person name="Matsushita K."/>
            <person name="Azuma Y."/>
        </authorList>
    </citation>
    <scope>NUCLEOTIDE SEQUENCE [LARGE SCALE GENOMIC DNA]</scope>
    <source>
        <strain evidence="2">MB58</strain>
    </source>
</reference>
<reference evidence="1 2" key="2">
    <citation type="journal article" date="2014" name="FEMS Microbiol. Lett.">
        <title>Draft genomic DNA sequence of the facultatively methylotrophic bacterium Acidomonas methanolica type strain MB58.</title>
        <authorList>
            <person name="Higashiura N."/>
            <person name="Hadano H."/>
            <person name="Hirakawa H."/>
            <person name="Matsutani M."/>
            <person name="Takabe S."/>
            <person name="Matsushita K."/>
            <person name="Azuma Y."/>
        </authorList>
    </citation>
    <scope>NUCLEOTIDE SEQUENCE [LARGE SCALE GENOMIC DNA]</scope>
    <source>
        <strain evidence="1 2">MB58</strain>
    </source>
</reference>
<proteinExistence type="predicted"/>
<dbReference type="AlphaFoldDB" id="A0A023D8T5"/>
<evidence type="ECO:0000313" key="1">
    <source>
        <dbReference type="EMBL" id="GAJ30543.1"/>
    </source>
</evidence>
<comment type="caution">
    <text evidence="1">The sequence shown here is derived from an EMBL/GenBank/DDBJ whole genome shotgun (WGS) entry which is preliminary data.</text>
</comment>
<dbReference type="EMBL" id="BAND01000164">
    <property type="protein sequence ID" value="GAJ30543.1"/>
    <property type="molecule type" value="Genomic_DNA"/>
</dbReference>
<accession>A0A023D8T5</accession>
<organism evidence="1 2">
    <name type="scientific">Acidomonas methanolica NBRC 104435</name>
    <dbReference type="NCBI Taxonomy" id="1231351"/>
    <lineage>
        <taxon>Bacteria</taxon>
        <taxon>Pseudomonadati</taxon>
        <taxon>Pseudomonadota</taxon>
        <taxon>Alphaproteobacteria</taxon>
        <taxon>Acetobacterales</taxon>
        <taxon>Acetobacteraceae</taxon>
        <taxon>Acidomonas</taxon>
    </lineage>
</organism>
<evidence type="ECO:0008006" key="3">
    <source>
        <dbReference type="Google" id="ProtNLM"/>
    </source>
</evidence>
<dbReference type="Pfam" id="PF10082">
    <property type="entry name" value="BBP2_2"/>
    <property type="match status" value="1"/>
</dbReference>
<dbReference type="InterPro" id="IPR018759">
    <property type="entry name" value="BBP2_2"/>
</dbReference>
<evidence type="ECO:0000313" key="2">
    <source>
        <dbReference type="Proteomes" id="UP000019760"/>
    </source>
</evidence>
<protein>
    <recommendedName>
        <fullName evidence="3">Outer membrane protein/protective antigen OMA87</fullName>
    </recommendedName>
</protein>
<sequence length="421" mass="46384">MLACGVARAQIITQNLSALGGPPDDPAMDALQADTLQRYAAQGWNFGPLSVHGYASQGVGYTNNADRLYGGHPSVALQTNAELGGRLLETAGRTDVMLSVNSLHYPSRSIQDRTNWTAGLQGYRDFGMNRLSYSYNHQKLTQMPTDLGAAALDRPVPYRLDAFDLNLLVPTRGRISIVPDVRLNSFNFDNMSTTDPYLRQAYRNRVVVSEGAALRYALADDSALLALMQGTEIRYTNDQLHLPSRDSNGLAALAGYEYSGAGLWRVRMVGGYQYRRYASALYKPIDTFYAEVDGRWVPTRLTQVTFSLSRGIADSAAESVVGFIYTTASVRVRHVYARNIVLEAGVSVQQGGGPSTPEIFRGTPLYMERRSQSNVAFDLSGGWSIDRHFVLGLQNQFLNANAVGSTRYNIDTATLTLHYYL</sequence>
<name>A0A023D8T5_ACIMT</name>
<keyword evidence="2" id="KW-1185">Reference proteome</keyword>